<evidence type="ECO:0000313" key="3">
    <source>
        <dbReference type="Proteomes" id="UP000613840"/>
    </source>
</evidence>
<feature type="transmembrane region" description="Helical" evidence="1">
    <location>
        <begin position="149"/>
        <end position="173"/>
    </location>
</feature>
<dbReference type="PANTHER" id="PTHR23542:SF1">
    <property type="entry name" value="MAJOR FACILITATOR SUPERFAMILY (MFS) PROFILE DOMAIN-CONTAINING PROTEIN"/>
    <property type="match status" value="1"/>
</dbReference>
<gene>
    <name evidence="2" type="ORF">GCM10011575_38230</name>
</gene>
<feature type="transmembrane region" description="Helical" evidence="1">
    <location>
        <begin position="87"/>
        <end position="107"/>
    </location>
</feature>
<evidence type="ECO:0000256" key="1">
    <source>
        <dbReference type="SAM" id="Phobius"/>
    </source>
</evidence>
<dbReference type="Gene3D" id="1.20.1250.20">
    <property type="entry name" value="MFS general substrate transporter like domains"/>
    <property type="match status" value="1"/>
</dbReference>
<comment type="caution">
    <text evidence="2">The sequence shown here is derived from an EMBL/GenBank/DDBJ whole genome shotgun (WGS) entry which is preliminary data.</text>
</comment>
<feature type="transmembrane region" description="Helical" evidence="1">
    <location>
        <begin position="113"/>
        <end position="137"/>
    </location>
</feature>
<dbReference type="Pfam" id="PF07690">
    <property type="entry name" value="MFS_1"/>
    <property type="match status" value="1"/>
</dbReference>
<protein>
    <submittedName>
        <fullName evidence="2">MFS transporter</fullName>
    </submittedName>
</protein>
<keyword evidence="3" id="KW-1185">Reference proteome</keyword>
<feature type="transmembrane region" description="Helical" evidence="1">
    <location>
        <begin position="387"/>
        <end position="406"/>
    </location>
</feature>
<feature type="transmembrane region" description="Helical" evidence="1">
    <location>
        <begin position="53"/>
        <end position="75"/>
    </location>
</feature>
<keyword evidence="1" id="KW-0472">Membrane</keyword>
<keyword evidence="1" id="KW-0812">Transmembrane</keyword>
<feature type="transmembrane region" description="Helical" evidence="1">
    <location>
        <begin position="225"/>
        <end position="245"/>
    </location>
</feature>
<organism evidence="2 3">
    <name type="scientific">Microlunatus endophyticus</name>
    <dbReference type="NCBI Taxonomy" id="1716077"/>
    <lineage>
        <taxon>Bacteria</taxon>
        <taxon>Bacillati</taxon>
        <taxon>Actinomycetota</taxon>
        <taxon>Actinomycetes</taxon>
        <taxon>Propionibacteriales</taxon>
        <taxon>Propionibacteriaceae</taxon>
        <taxon>Microlunatus</taxon>
    </lineage>
</organism>
<evidence type="ECO:0000313" key="2">
    <source>
        <dbReference type="EMBL" id="GGL76405.1"/>
    </source>
</evidence>
<dbReference type="RefSeq" id="WP_188896985.1">
    <property type="nucleotide sequence ID" value="NZ_BMMZ01000011.1"/>
</dbReference>
<reference evidence="2" key="1">
    <citation type="journal article" date="2014" name="Int. J. Syst. Evol. Microbiol.">
        <title>Complete genome sequence of Corynebacterium casei LMG S-19264T (=DSM 44701T), isolated from a smear-ripened cheese.</title>
        <authorList>
            <consortium name="US DOE Joint Genome Institute (JGI-PGF)"/>
            <person name="Walter F."/>
            <person name="Albersmeier A."/>
            <person name="Kalinowski J."/>
            <person name="Ruckert C."/>
        </authorList>
    </citation>
    <scope>NUCLEOTIDE SEQUENCE</scope>
    <source>
        <strain evidence="2">CGMCC 4.7306</strain>
    </source>
</reference>
<feature type="transmembrane region" description="Helical" evidence="1">
    <location>
        <begin position="361"/>
        <end position="381"/>
    </location>
</feature>
<dbReference type="GO" id="GO:0022857">
    <property type="term" value="F:transmembrane transporter activity"/>
    <property type="evidence" value="ECO:0007669"/>
    <property type="project" value="InterPro"/>
</dbReference>
<feature type="transmembrane region" description="Helical" evidence="1">
    <location>
        <begin position="21"/>
        <end position="41"/>
    </location>
</feature>
<proteinExistence type="predicted"/>
<accession>A0A917SEE1</accession>
<dbReference type="SUPFAM" id="SSF103473">
    <property type="entry name" value="MFS general substrate transporter"/>
    <property type="match status" value="1"/>
</dbReference>
<dbReference type="Proteomes" id="UP000613840">
    <property type="component" value="Unassembled WGS sequence"/>
</dbReference>
<dbReference type="InterPro" id="IPR036259">
    <property type="entry name" value="MFS_trans_sf"/>
</dbReference>
<dbReference type="InterPro" id="IPR011701">
    <property type="entry name" value="MFS"/>
</dbReference>
<feature type="transmembrane region" description="Helical" evidence="1">
    <location>
        <begin position="265"/>
        <end position="284"/>
    </location>
</feature>
<reference evidence="2" key="2">
    <citation type="submission" date="2020-09" db="EMBL/GenBank/DDBJ databases">
        <authorList>
            <person name="Sun Q."/>
            <person name="Zhou Y."/>
        </authorList>
    </citation>
    <scope>NUCLEOTIDE SEQUENCE</scope>
    <source>
        <strain evidence="2">CGMCC 4.7306</strain>
    </source>
</reference>
<name>A0A917SEE1_9ACTN</name>
<feature type="transmembrane region" description="Helical" evidence="1">
    <location>
        <begin position="321"/>
        <end position="340"/>
    </location>
</feature>
<dbReference type="PANTHER" id="PTHR23542">
    <property type="match status" value="1"/>
</dbReference>
<sequence>MIAPELGTGPKAYLRLLRYPPAAGPFVSALVARLTVSMAPIGLLLEVQSERHAYGGAGIVTGAYAIGIAIGSPVWGRTMDRAGQRRTLLITSLVSALLLAADAISAARNAPMAALVLLAFVAGLAFPPISPAIRSAWRVIFPDQASRRVAFALDATAMELSFVAGPLLLSAILALTNPVVPVLVAAGCMAGGGIAYCRTAAARNAPALHSGDQAPHHAAHHRSAITVPGVASVLVVMLMLSVGFGQLDTSMAGTASRILGGNDRVGLLFMCIAGGSGIGGLIYGSKNWALEERRTLPLTTGAFGILLAGIATAVGSGHPHLWVLMPLLFGTGLTIAPSLIMQQGLLDQLTPPNRLNEAQSLLSSVNQVGAAAGTAVAGVVIDSRGLFWSFIGAAAAVALCCLSAFAGNARWSRLVTAPGRASAAVDVGAD</sequence>
<dbReference type="AlphaFoldDB" id="A0A917SEE1"/>
<feature type="transmembrane region" description="Helical" evidence="1">
    <location>
        <begin position="179"/>
        <end position="197"/>
    </location>
</feature>
<feature type="transmembrane region" description="Helical" evidence="1">
    <location>
        <begin position="296"/>
        <end position="315"/>
    </location>
</feature>
<dbReference type="EMBL" id="BMMZ01000011">
    <property type="protein sequence ID" value="GGL76405.1"/>
    <property type="molecule type" value="Genomic_DNA"/>
</dbReference>
<keyword evidence="1" id="KW-1133">Transmembrane helix</keyword>